<dbReference type="RefSeq" id="WP_108949131.1">
    <property type="nucleotide sequence ID" value="NZ_CP022187.1"/>
</dbReference>
<proteinExistence type="predicted"/>
<gene>
    <name evidence="3" type="ORF">CEW83_09535</name>
</gene>
<feature type="signal peptide" evidence="2">
    <location>
        <begin position="1"/>
        <end position="23"/>
    </location>
</feature>
<dbReference type="Gene3D" id="3.40.190.170">
    <property type="entry name" value="Bacterial extracellular solute-binding protein, family 7"/>
    <property type="match status" value="1"/>
</dbReference>
<dbReference type="PANTHER" id="PTHR33376">
    <property type="match status" value="1"/>
</dbReference>
<evidence type="ECO:0000256" key="2">
    <source>
        <dbReference type="SAM" id="SignalP"/>
    </source>
</evidence>
<dbReference type="Pfam" id="PF03480">
    <property type="entry name" value="DctP"/>
    <property type="match status" value="1"/>
</dbReference>
<dbReference type="KEGG" id="acom:CEW83_09535"/>
<dbReference type="PANTHER" id="PTHR33376:SF5">
    <property type="entry name" value="EXTRACYTOPLASMIC SOLUTE RECEPTOR PROTEIN"/>
    <property type="match status" value="1"/>
</dbReference>
<evidence type="ECO:0000313" key="3">
    <source>
        <dbReference type="EMBL" id="AWI75425.1"/>
    </source>
</evidence>
<sequence length="323" mass="35353">MQRKYGILTASVLLSLLATSAQAAEITLKAVSAFGKDTFFSQRFNAFVDKVNAEGKGIMQIRVVGGPESMPPFEVGNAVRAGVVDFANSTGVFHANLVPEALAMTLAEKPMSEIRANGGYALLDSIHRQKANMVWLARVSDGLDYHIYTTKKPSGSDFSGFKLRSVPVYRAFFQAVGAAPLQVPPGEVYTALERGVVDGYGWPSIGMFDLGWQEKTKYRVEPGFYNVEVSFFMNQNTWKKLDAAQRAFLEKQLAWAEAQNEKDLATATEEKAKQAKAGIETYALPEAQVNLFRAKAYEAGWAGIEQASPQNAAKLKALFSNGR</sequence>
<dbReference type="InterPro" id="IPR018389">
    <property type="entry name" value="DctP_fam"/>
</dbReference>
<evidence type="ECO:0000313" key="4">
    <source>
        <dbReference type="Proteomes" id="UP000244930"/>
    </source>
</evidence>
<feature type="chain" id="PRO_5015835905" evidence="2">
    <location>
        <begin position="24"/>
        <end position="323"/>
    </location>
</feature>
<keyword evidence="4" id="KW-1185">Reference proteome</keyword>
<name>A0A2U8GSD8_9RHOO</name>
<dbReference type="CDD" id="cd13667">
    <property type="entry name" value="PBP2_TRAP_DctP1"/>
    <property type="match status" value="1"/>
</dbReference>
<protein>
    <submittedName>
        <fullName evidence="3">ABC transporter substrate-binding protein</fullName>
    </submittedName>
</protein>
<keyword evidence="1 2" id="KW-0732">Signal</keyword>
<dbReference type="Proteomes" id="UP000244930">
    <property type="component" value="Chromosome"/>
</dbReference>
<accession>A0A2U8GSD8</accession>
<dbReference type="EMBL" id="CP022187">
    <property type="protein sequence ID" value="AWI75425.1"/>
    <property type="molecule type" value="Genomic_DNA"/>
</dbReference>
<dbReference type="NCBIfam" id="NF037995">
    <property type="entry name" value="TRAP_S1"/>
    <property type="match status" value="1"/>
</dbReference>
<dbReference type="GO" id="GO:0055085">
    <property type="term" value="P:transmembrane transport"/>
    <property type="evidence" value="ECO:0007669"/>
    <property type="project" value="InterPro"/>
</dbReference>
<organism evidence="3 4">
    <name type="scientific">Parazoarcus communis</name>
    <dbReference type="NCBI Taxonomy" id="41977"/>
    <lineage>
        <taxon>Bacteria</taxon>
        <taxon>Pseudomonadati</taxon>
        <taxon>Pseudomonadota</taxon>
        <taxon>Betaproteobacteria</taxon>
        <taxon>Rhodocyclales</taxon>
        <taxon>Zoogloeaceae</taxon>
        <taxon>Parazoarcus</taxon>
    </lineage>
</organism>
<reference evidence="3 4" key="1">
    <citation type="submission" date="2017-06" db="EMBL/GenBank/DDBJ databases">
        <title>Azoarcus.</title>
        <authorList>
            <person name="Woo J.-H."/>
            <person name="Kim H.-S."/>
        </authorList>
    </citation>
    <scope>NUCLEOTIDE SEQUENCE [LARGE SCALE GENOMIC DNA]</scope>
    <source>
        <strain evidence="3 4">TSPY31</strain>
    </source>
</reference>
<evidence type="ECO:0000256" key="1">
    <source>
        <dbReference type="ARBA" id="ARBA00022729"/>
    </source>
</evidence>
<dbReference type="InterPro" id="IPR038404">
    <property type="entry name" value="TRAP_DctP_sf"/>
</dbReference>
<dbReference type="AlphaFoldDB" id="A0A2U8GSD8"/>